<feature type="compositionally biased region" description="Low complexity" evidence="1">
    <location>
        <begin position="300"/>
        <end position="315"/>
    </location>
</feature>
<reference evidence="3 4" key="1">
    <citation type="journal article" date="2018" name="Plant J.">
        <title>Genome sequences of Chlorella sorokiniana UTEX 1602 and Micractinium conductrix SAG 241.80: implications to maltose excretion by a green alga.</title>
        <authorList>
            <person name="Arriola M.B."/>
            <person name="Velmurugan N."/>
            <person name="Zhang Y."/>
            <person name="Plunkett M.H."/>
            <person name="Hondzo H."/>
            <person name="Barney B.M."/>
        </authorList>
    </citation>
    <scope>NUCLEOTIDE SEQUENCE [LARGE SCALE GENOMIC DNA]</scope>
    <source>
        <strain evidence="4">UTEX 1602</strain>
    </source>
</reference>
<dbReference type="PANTHER" id="PTHR35482">
    <property type="entry name" value="CYTOCHROME C OXIDASE SUBUNIT"/>
    <property type="match status" value="1"/>
</dbReference>
<feature type="region of interest" description="Disordered" evidence="1">
    <location>
        <begin position="127"/>
        <end position="148"/>
    </location>
</feature>
<gene>
    <name evidence="3" type="ORF">C2E21_6403</name>
</gene>
<feature type="compositionally biased region" description="Low complexity" evidence="1">
    <location>
        <begin position="197"/>
        <end position="211"/>
    </location>
</feature>
<keyword evidence="2" id="KW-0812">Transmembrane</keyword>
<proteinExistence type="predicted"/>
<dbReference type="Gene3D" id="1.25.40.10">
    <property type="entry name" value="Tetratricopeptide repeat domain"/>
    <property type="match status" value="1"/>
</dbReference>
<feature type="region of interest" description="Disordered" evidence="1">
    <location>
        <begin position="160"/>
        <end position="226"/>
    </location>
</feature>
<dbReference type="EMBL" id="LHPG02000012">
    <property type="protein sequence ID" value="PRW45125.1"/>
    <property type="molecule type" value="Genomic_DNA"/>
</dbReference>
<keyword evidence="4" id="KW-1185">Reference proteome</keyword>
<dbReference type="PANTHER" id="PTHR35482:SF1">
    <property type="entry name" value="CYTOCHROME C OXIDASE SUBUNIT"/>
    <property type="match status" value="1"/>
</dbReference>
<evidence type="ECO:0000256" key="1">
    <source>
        <dbReference type="SAM" id="MobiDB-lite"/>
    </source>
</evidence>
<feature type="compositionally biased region" description="Basic and acidic residues" evidence="1">
    <location>
        <begin position="42"/>
        <end position="58"/>
    </location>
</feature>
<dbReference type="Proteomes" id="UP000239899">
    <property type="component" value="Unassembled WGS sequence"/>
</dbReference>
<feature type="compositionally biased region" description="Low complexity" evidence="1">
    <location>
        <begin position="179"/>
        <end position="189"/>
    </location>
</feature>
<organism evidence="3 4">
    <name type="scientific">Chlorella sorokiniana</name>
    <name type="common">Freshwater green alga</name>
    <dbReference type="NCBI Taxonomy" id="3076"/>
    <lineage>
        <taxon>Eukaryota</taxon>
        <taxon>Viridiplantae</taxon>
        <taxon>Chlorophyta</taxon>
        <taxon>core chlorophytes</taxon>
        <taxon>Trebouxiophyceae</taxon>
        <taxon>Chlorellales</taxon>
        <taxon>Chlorellaceae</taxon>
        <taxon>Chlorella clade</taxon>
        <taxon>Chlorella</taxon>
    </lineage>
</organism>
<evidence type="ECO:0000313" key="3">
    <source>
        <dbReference type="EMBL" id="PRW45125.1"/>
    </source>
</evidence>
<dbReference type="OrthoDB" id="206869at2759"/>
<feature type="region of interest" description="Disordered" evidence="1">
    <location>
        <begin position="300"/>
        <end position="321"/>
    </location>
</feature>
<keyword evidence="2" id="KW-1133">Transmembrane helix</keyword>
<dbReference type="SUPFAM" id="SSF48452">
    <property type="entry name" value="TPR-like"/>
    <property type="match status" value="1"/>
</dbReference>
<dbReference type="AlphaFoldDB" id="A0A2P6TLH6"/>
<name>A0A2P6TLH6_CHLSO</name>
<feature type="region of interest" description="Disordered" evidence="1">
    <location>
        <begin position="1"/>
        <end position="95"/>
    </location>
</feature>
<feature type="compositionally biased region" description="Low complexity" evidence="1">
    <location>
        <begin position="127"/>
        <end position="146"/>
    </location>
</feature>
<feature type="transmembrane region" description="Helical" evidence="2">
    <location>
        <begin position="523"/>
        <end position="543"/>
    </location>
</feature>
<feature type="compositionally biased region" description="Low complexity" evidence="1">
    <location>
        <begin position="59"/>
        <end position="73"/>
    </location>
</feature>
<accession>A0A2P6TLH6</accession>
<protein>
    <submittedName>
        <fullName evidence="3">Uncharacterized protein</fullName>
    </submittedName>
</protein>
<keyword evidence="2" id="KW-0472">Membrane</keyword>
<dbReference type="InterPro" id="IPR011990">
    <property type="entry name" value="TPR-like_helical_dom_sf"/>
</dbReference>
<comment type="caution">
    <text evidence="3">The sequence shown here is derived from an EMBL/GenBank/DDBJ whole genome shotgun (WGS) entry which is preliminary data.</text>
</comment>
<sequence>MSSLVCRLPQGTQRPHRRPWQQRCRAAAADGSSGGSGGSGSDDVRARIARAREYKKTAAEQQAPPQQAGAARQVSAATSTAAEPPQASGGDVEAAFSDAAQQLAAKEEAQFLQAVAEASSTASSTAGSAAAAAPAPPSSSRQAGSGHAEAVLARINAARKYKQQPDGSQQAGSGAAIPATSTINASSSGSGSGGAGSTKDTAAQAQQQQQQADEEQQRSFRTGAGGAEQAANWLQFAEGSGAAAAQIDQSLSAEQFTLAKEELIKQQEVEIVTVDAAYAARLRREKAAQQAAARQGGTAAEAAGAAGAEEAAQQGEEGEDYHKPKVATWGVFPRPRNISEAYGGGRNLKPGQALESEEAAAERQARVSAALKEYRKTLGLDVDPAVEADAQAAYNQGVALFEQGLITAALPKFEYAVERMALRSRLGGEARLQQAICLDSLGRNQEAYEIYTKIETHPAPGVAKKAKRMLFGWKAAENLKTNRLSYQPTSAQWKRYFDRINRGSTVYLAPAEEAEAEAAGGGAAVAAAAVAFLPLAFVVYRVLVSQ</sequence>
<evidence type="ECO:0000256" key="2">
    <source>
        <dbReference type="SAM" id="Phobius"/>
    </source>
</evidence>
<evidence type="ECO:0000313" key="4">
    <source>
        <dbReference type="Proteomes" id="UP000239899"/>
    </source>
</evidence>